<organism evidence="1 2">
    <name type="scientific">Phytophthora citrophthora</name>
    <dbReference type="NCBI Taxonomy" id="4793"/>
    <lineage>
        <taxon>Eukaryota</taxon>
        <taxon>Sar</taxon>
        <taxon>Stramenopiles</taxon>
        <taxon>Oomycota</taxon>
        <taxon>Peronosporomycetes</taxon>
        <taxon>Peronosporales</taxon>
        <taxon>Peronosporaceae</taxon>
        <taxon>Phytophthora</taxon>
    </lineage>
</organism>
<dbReference type="EMBL" id="JASMQC010000009">
    <property type="protein sequence ID" value="KAK1942606.1"/>
    <property type="molecule type" value="Genomic_DNA"/>
</dbReference>
<keyword evidence="2" id="KW-1185">Reference proteome</keyword>
<gene>
    <name evidence="1" type="ORF">P3T76_006105</name>
</gene>
<sequence>MAEAHRHPDVASPRDVSAPQLLDKFDTVANDYLIAQGSRIRELEDAIRDESTAMLKLLRDQVCAQTNPQKSGLEIVINELFERQEVRKGLVEWLPKEESRIQARAFVDHFRDDIMEGEGNNARTTLNNLLPLYMTALNVSEFLQKFGNKVPGSSPGGKKRDPQRKLLGSLVHEMRTYLEAILMAYGDAVDMYEEDVDLKETTKRLRTALYVCLNIGNVASHNRGKLSYCQRLEFCGAVGAMAETLPIVFKAYQDIKTAQTTKRAGSAKILDGNGFMPSGNQVETLSKPLPFRIRLPHEMETKTGAEFGFNIMDASTIRSLDAIRPQPNIQIELQPVFDSSSNIVAYYRHYLLECSDKIQAKYEASLKRMNLVPKARLCAKASCSGVSCPESHTTNEALSYNPLVMTLACPAPKDHWNDQVHEKKLCLFNHGEYRGAGEFRFYKKMLCGYRAECTNENCFRSHSVAEICWFNPVFRTKDCPYGKSCTRKHNCNSFHREYHTTKRLSRDELIDSKERMLFFERTLKALTWDVNSLPVESRLTDSSCTVPRLVQYYIRFIQSMSSADQDQYTRVLKHMQKVPKARMCMEGEHCNRQIDGDDNLCDESHDIAEALSFNPLAMVLACPTPKVKRDDFIHENGLCLFYHGEGGVSKEFLKVKRLLCENLDSCDDGKCMKSHSIVEACWFYPTFRIKKCPQGDLCKRMQSCPLFHSEYHEQRDSDMNDTVGTEEPVLFIERSYLQLKVPLQVACSDTASYDALDDSMMFDVIDLVEEQQTQQKLEKEAEEQAQK</sequence>
<evidence type="ECO:0000313" key="2">
    <source>
        <dbReference type="Proteomes" id="UP001259832"/>
    </source>
</evidence>
<protein>
    <submittedName>
        <fullName evidence="1">Uncharacterized protein</fullName>
    </submittedName>
</protein>
<name>A0AAD9LNN2_9STRA</name>
<comment type="caution">
    <text evidence="1">The sequence shown here is derived from an EMBL/GenBank/DDBJ whole genome shotgun (WGS) entry which is preliminary data.</text>
</comment>
<proteinExistence type="predicted"/>
<accession>A0AAD9LNN2</accession>
<dbReference type="Proteomes" id="UP001259832">
    <property type="component" value="Unassembled WGS sequence"/>
</dbReference>
<reference evidence="1" key="1">
    <citation type="submission" date="2023-08" db="EMBL/GenBank/DDBJ databases">
        <title>Reference Genome Resource for the Citrus Pathogen Phytophthora citrophthora.</title>
        <authorList>
            <person name="Moller H."/>
            <person name="Coetzee B."/>
            <person name="Rose L.J."/>
            <person name="Van Niekerk J.M."/>
        </authorList>
    </citation>
    <scope>NUCLEOTIDE SEQUENCE</scope>
    <source>
        <strain evidence="1">STE-U-9442</strain>
    </source>
</reference>
<dbReference type="AlphaFoldDB" id="A0AAD9LNN2"/>
<evidence type="ECO:0000313" key="1">
    <source>
        <dbReference type="EMBL" id="KAK1942606.1"/>
    </source>
</evidence>